<dbReference type="EMBL" id="JAHHZF010000005">
    <property type="protein sequence ID" value="MBT9290084.1"/>
    <property type="molecule type" value="Genomic_DNA"/>
</dbReference>
<name>A0A947DAD8_9HYPH</name>
<dbReference type="AlphaFoldDB" id="A0A947DAD8"/>
<evidence type="ECO:0000313" key="4">
    <source>
        <dbReference type="Proteomes" id="UP000766595"/>
    </source>
</evidence>
<gene>
    <name evidence="3" type="ORF">KL771_11495</name>
</gene>
<comment type="caution">
    <text evidence="3">The sequence shown here is derived from an EMBL/GenBank/DDBJ whole genome shotgun (WGS) entry which is preliminary data.</text>
</comment>
<accession>A0A947DAD8</accession>
<dbReference type="InterPro" id="IPR035992">
    <property type="entry name" value="Ricin_B-like_lectins"/>
</dbReference>
<organism evidence="3 4">
    <name type="scientific">Prosthecodimorpha staleyi</name>
    <dbReference type="NCBI Taxonomy" id="2840188"/>
    <lineage>
        <taxon>Bacteria</taxon>
        <taxon>Pseudomonadati</taxon>
        <taxon>Pseudomonadota</taxon>
        <taxon>Alphaproteobacteria</taxon>
        <taxon>Hyphomicrobiales</taxon>
        <taxon>Ancalomicrobiaceae</taxon>
        <taxon>Prosthecodimorpha</taxon>
    </lineage>
</organism>
<evidence type="ECO:0000256" key="1">
    <source>
        <dbReference type="SAM" id="SignalP"/>
    </source>
</evidence>
<evidence type="ECO:0000259" key="2">
    <source>
        <dbReference type="SMART" id="SM00458"/>
    </source>
</evidence>
<reference evidence="3 4" key="1">
    <citation type="submission" date="2021-06" db="EMBL/GenBank/DDBJ databases">
        <authorList>
            <person name="Grouzdev D.S."/>
            <person name="Koziaeva V."/>
        </authorList>
    </citation>
    <scope>NUCLEOTIDE SEQUENCE [LARGE SCALE GENOMIC DNA]</scope>
    <source>
        <strain evidence="3 4">22</strain>
    </source>
</reference>
<dbReference type="CDD" id="cd00161">
    <property type="entry name" value="beta-trefoil_Ricin-like"/>
    <property type="match status" value="1"/>
</dbReference>
<dbReference type="Gene3D" id="2.80.10.50">
    <property type="match status" value="2"/>
</dbReference>
<proteinExistence type="predicted"/>
<dbReference type="InterPro" id="IPR000772">
    <property type="entry name" value="Ricin_B_lectin"/>
</dbReference>
<dbReference type="RefSeq" id="WP_261968700.1">
    <property type="nucleotide sequence ID" value="NZ_JAHHZF010000005.1"/>
</dbReference>
<keyword evidence="1" id="KW-0732">Signal</keyword>
<protein>
    <submittedName>
        <fullName evidence="3">RICIN domain-containing protein</fullName>
    </submittedName>
</protein>
<evidence type="ECO:0000313" key="3">
    <source>
        <dbReference type="EMBL" id="MBT9290084.1"/>
    </source>
</evidence>
<dbReference type="Proteomes" id="UP000766595">
    <property type="component" value="Unassembled WGS sequence"/>
</dbReference>
<feature type="domain" description="Ricin B lectin" evidence="2">
    <location>
        <begin position="22"/>
        <end position="170"/>
    </location>
</feature>
<keyword evidence="4" id="KW-1185">Reference proteome</keyword>
<sequence length="176" mass="18464">MQRLLAIAFAALLVSPAAEAQQQGRMIVNTLSGKCLDVSGAPGVNRGAPLILYDCERSGINPNGTPSDQFWIFSGGFIRNALSGKCIDVAGAPGVVNGAKLQLWDCETSGRSANGAATDQLWTLRPDGFIVNQTSGKCIDVSGAPGVGNGAPVQLWDCENSGRNPNGSVTDQRWRF</sequence>
<dbReference type="Pfam" id="PF00652">
    <property type="entry name" value="Ricin_B_lectin"/>
    <property type="match status" value="1"/>
</dbReference>
<dbReference type="PROSITE" id="PS50231">
    <property type="entry name" value="RICIN_B_LECTIN"/>
    <property type="match status" value="1"/>
</dbReference>
<dbReference type="SUPFAM" id="SSF50370">
    <property type="entry name" value="Ricin B-like lectins"/>
    <property type="match status" value="1"/>
</dbReference>
<dbReference type="SMART" id="SM00458">
    <property type="entry name" value="RICIN"/>
    <property type="match status" value="1"/>
</dbReference>
<feature type="chain" id="PRO_5037025058" evidence="1">
    <location>
        <begin position="21"/>
        <end position="176"/>
    </location>
</feature>
<feature type="signal peptide" evidence="1">
    <location>
        <begin position="1"/>
        <end position="20"/>
    </location>
</feature>